<reference evidence="2" key="3">
    <citation type="submission" date="2025-09" db="UniProtKB">
        <authorList>
            <consortium name="Ensembl"/>
        </authorList>
    </citation>
    <scope>IDENTIFICATION</scope>
    <source>
        <strain evidence="2">Hd-rR</strain>
    </source>
</reference>
<dbReference type="PANTHER" id="PTHR43696">
    <property type="entry name" value="COILED-COIL DOMAIN-CONTAINING PROTEIN 157"/>
    <property type="match status" value="1"/>
</dbReference>
<dbReference type="PANTHER" id="PTHR43696:SF9">
    <property type="entry name" value="COILED-COIL DOMAIN-CONTAINING PROTEIN 157"/>
    <property type="match status" value="1"/>
</dbReference>
<keyword evidence="3" id="KW-1185">Reference proteome</keyword>
<evidence type="ECO:0000313" key="2">
    <source>
        <dbReference type="Ensembl" id="ENSORLP00000035331.1"/>
    </source>
</evidence>
<proteinExistence type="predicted"/>
<sequence>MSLLLGRQDSIKNLRKDLIDIQGAVLDVLSRTGPVCASSWKFPDKLSCHLDIVALLEEYDFVAGEDDFNQHSHIILLELMIDRLLFLLQSVSVYAEQQMGVHRPEGAAHRGSMSVGLVVRNYWGDLLQFADKKSNVESPLNRSSTSCSRHSSISWSSTSSFKFLPQNNITISSPEQTSFHPKTASHNVSCQTAQTSLIPCGTCHQVQSLLRKTGESLIDLFQSEGLPSSLQPLSAVVDETVRVGHLTPGDVAQWANEQLRDMRRLAKHLQDVRGTVLPLQDRVAAAETDREAIRSQLKTVQKDFEQQLEKQQTNIEQLEFSLQEAQRSAKQTEQKQQEEHKQLKKGINHINQHNKNKLGSCLNFFACCQQQQRIHQLEEQLSDIQLLLDKERSTQVKQKSLLKRVEDLDEECEELKKQLVDSEEAQMKLDNELQQMSDEKKQLQVQTAQQQDLCGELQKKKQRLEMREEELKQQLHELMDRVRALRDRERILVAFPELHNWAQPQTTGNVLLDMEKQLQANSIRVNILEQENATLQKSLQKLRKAAQHNGRKKSGSFDYDYHWSHIIFFQRTPQLQGWRRSCHWVAPRTERPYLWAAAPAFLPCCARSHSQNTQRDLGKGPNRKI</sequence>
<evidence type="ECO:0000313" key="3">
    <source>
        <dbReference type="Proteomes" id="UP000001038"/>
    </source>
</evidence>
<accession>A0A3B3HUN3</accession>
<reference evidence="2" key="2">
    <citation type="submission" date="2025-08" db="UniProtKB">
        <authorList>
            <consortium name="Ensembl"/>
        </authorList>
    </citation>
    <scope>IDENTIFICATION</scope>
    <source>
        <strain evidence="2">Hd-rR</strain>
    </source>
</reference>
<name>A0A3B3HUN3_ORYLA</name>
<dbReference type="GeneTree" id="ENSGT00390000013684"/>
<dbReference type="InterPro" id="IPR029681">
    <property type="entry name" value="CCDC157"/>
</dbReference>
<organism evidence="2 3">
    <name type="scientific">Oryzias latipes</name>
    <name type="common">Japanese rice fish</name>
    <name type="synonym">Japanese killifish</name>
    <dbReference type="NCBI Taxonomy" id="8090"/>
    <lineage>
        <taxon>Eukaryota</taxon>
        <taxon>Metazoa</taxon>
        <taxon>Chordata</taxon>
        <taxon>Craniata</taxon>
        <taxon>Vertebrata</taxon>
        <taxon>Euteleostomi</taxon>
        <taxon>Actinopterygii</taxon>
        <taxon>Neopterygii</taxon>
        <taxon>Teleostei</taxon>
        <taxon>Neoteleostei</taxon>
        <taxon>Acanthomorphata</taxon>
        <taxon>Ovalentaria</taxon>
        <taxon>Atherinomorphae</taxon>
        <taxon>Beloniformes</taxon>
        <taxon>Adrianichthyidae</taxon>
        <taxon>Oryziinae</taxon>
        <taxon>Oryzias</taxon>
    </lineage>
</organism>
<protein>
    <submittedName>
        <fullName evidence="2">Coiled-coil domain containing 157</fullName>
    </submittedName>
</protein>
<evidence type="ECO:0000256" key="1">
    <source>
        <dbReference type="SAM" id="Coils"/>
    </source>
</evidence>
<dbReference type="Bgee" id="ENSORLG00000028856">
    <property type="expression patterns" value="Expressed in testis and 6 other cell types or tissues"/>
</dbReference>
<dbReference type="Ensembl" id="ENSORLT00000029832.1">
    <property type="protein sequence ID" value="ENSORLP00000035331.1"/>
    <property type="gene ID" value="ENSORLG00000028856.1"/>
</dbReference>
<reference evidence="2 3" key="1">
    <citation type="journal article" date="2007" name="Nature">
        <title>The medaka draft genome and insights into vertebrate genome evolution.</title>
        <authorList>
            <person name="Kasahara M."/>
            <person name="Naruse K."/>
            <person name="Sasaki S."/>
            <person name="Nakatani Y."/>
            <person name="Qu W."/>
            <person name="Ahsan B."/>
            <person name="Yamada T."/>
            <person name="Nagayasu Y."/>
            <person name="Doi K."/>
            <person name="Kasai Y."/>
            <person name="Jindo T."/>
            <person name="Kobayashi D."/>
            <person name="Shimada A."/>
            <person name="Toyoda A."/>
            <person name="Kuroki Y."/>
            <person name="Fujiyama A."/>
            <person name="Sasaki T."/>
            <person name="Shimizu A."/>
            <person name="Asakawa S."/>
            <person name="Shimizu N."/>
            <person name="Hashimoto S."/>
            <person name="Yang J."/>
            <person name="Lee Y."/>
            <person name="Matsushima K."/>
            <person name="Sugano S."/>
            <person name="Sakaizumi M."/>
            <person name="Narita T."/>
            <person name="Ohishi K."/>
            <person name="Haga S."/>
            <person name="Ohta F."/>
            <person name="Nomoto H."/>
            <person name="Nogata K."/>
            <person name="Morishita T."/>
            <person name="Endo T."/>
            <person name="Shin-I T."/>
            <person name="Takeda H."/>
            <person name="Morishita S."/>
            <person name="Kohara Y."/>
        </authorList>
    </citation>
    <scope>NUCLEOTIDE SEQUENCE [LARGE SCALE GENOMIC DNA]</scope>
    <source>
        <strain evidence="2 3">Hd-rR</strain>
    </source>
</reference>
<gene>
    <name evidence="2" type="primary">CCDC157</name>
    <name evidence="2" type="synonym">ccdc157</name>
</gene>
<feature type="coiled-coil region" evidence="1">
    <location>
        <begin position="374"/>
        <end position="545"/>
    </location>
</feature>
<dbReference type="Proteomes" id="UP000001038">
    <property type="component" value="Chromosome 9"/>
</dbReference>
<dbReference type="AlphaFoldDB" id="A0A3B3HUN3"/>
<keyword evidence="1" id="KW-0175">Coiled coil</keyword>
<feature type="coiled-coil region" evidence="1">
    <location>
        <begin position="283"/>
        <end position="342"/>
    </location>
</feature>